<dbReference type="NCBIfam" id="TIGR02532">
    <property type="entry name" value="IV_pilin_GFxxxE"/>
    <property type="match status" value="1"/>
</dbReference>
<keyword evidence="4 6" id="KW-1133">Transmembrane helix</keyword>
<dbReference type="Gene3D" id="3.30.700.10">
    <property type="entry name" value="Glycoprotein, Type 4 Pilin"/>
    <property type="match status" value="1"/>
</dbReference>
<dbReference type="STRING" id="313628.LNTAR_22684"/>
<evidence type="ECO:0000256" key="6">
    <source>
        <dbReference type="SAM" id="Phobius"/>
    </source>
</evidence>
<proteinExistence type="predicted"/>
<gene>
    <name evidence="7" type="ORF">LNTAR_22684</name>
</gene>
<keyword evidence="8" id="KW-1185">Reference proteome</keyword>
<dbReference type="InterPro" id="IPR012902">
    <property type="entry name" value="N_methyl_site"/>
</dbReference>
<evidence type="ECO:0000256" key="1">
    <source>
        <dbReference type="ARBA" id="ARBA00004167"/>
    </source>
</evidence>
<dbReference type="NCBIfam" id="TIGR04294">
    <property type="entry name" value="pre_pil_HX9DG"/>
    <property type="match status" value="1"/>
</dbReference>
<organism evidence="7 8">
    <name type="scientific">Lentisphaera araneosa HTCC2155</name>
    <dbReference type="NCBI Taxonomy" id="313628"/>
    <lineage>
        <taxon>Bacteria</taxon>
        <taxon>Pseudomonadati</taxon>
        <taxon>Lentisphaerota</taxon>
        <taxon>Lentisphaeria</taxon>
        <taxon>Lentisphaerales</taxon>
        <taxon>Lentisphaeraceae</taxon>
        <taxon>Lentisphaera</taxon>
    </lineage>
</organism>
<evidence type="ECO:0000313" key="7">
    <source>
        <dbReference type="EMBL" id="EDM29245.1"/>
    </source>
</evidence>
<dbReference type="eggNOG" id="COG2165">
    <property type="taxonomic scope" value="Bacteria"/>
</dbReference>
<accession>A6DGC8</accession>
<dbReference type="InterPro" id="IPR045584">
    <property type="entry name" value="Pilin-like"/>
</dbReference>
<comment type="subcellular location">
    <subcellularLocation>
        <location evidence="1">Membrane</location>
        <topology evidence="1">Single-pass membrane protein</topology>
    </subcellularLocation>
</comment>
<keyword evidence="2" id="KW-0488">Methylation</keyword>
<comment type="caution">
    <text evidence="7">The sequence shown here is derived from an EMBL/GenBank/DDBJ whole genome shotgun (WGS) entry which is preliminary data.</text>
</comment>
<reference evidence="7 8" key="1">
    <citation type="journal article" date="2010" name="J. Bacteriol.">
        <title>Genome sequence of Lentisphaera araneosa HTCC2155T, the type species of the order Lentisphaerales in the phylum Lentisphaerae.</title>
        <authorList>
            <person name="Thrash J.C."/>
            <person name="Cho J.C."/>
            <person name="Vergin K.L."/>
            <person name="Morris R.M."/>
            <person name="Giovannoni S.J."/>
        </authorList>
    </citation>
    <scope>NUCLEOTIDE SEQUENCE [LARGE SCALE GENOMIC DNA]</scope>
    <source>
        <strain evidence="7 8">HTCC2155</strain>
    </source>
</reference>
<name>A6DGC8_9BACT</name>
<evidence type="ECO:0000256" key="5">
    <source>
        <dbReference type="ARBA" id="ARBA00023136"/>
    </source>
</evidence>
<dbReference type="InterPro" id="IPR027558">
    <property type="entry name" value="Pre_pil_HX9DG_C"/>
</dbReference>
<evidence type="ECO:0000256" key="4">
    <source>
        <dbReference type="ARBA" id="ARBA00022989"/>
    </source>
</evidence>
<keyword evidence="5 6" id="KW-0472">Membrane</keyword>
<dbReference type="AlphaFoldDB" id="A6DGC8"/>
<dbReference type="Pfam" id="PF07963">
    <property type="entry name" value="N_methyl"/>
    <property type="match status" value="1"/>
</dbReference>
<evidence type="ECO:0000256" key="3">
    <source>
        <dbReference type="ARBA" id="ARBA00022692"/>
    </source>
</evidence>
<dbReference type="GO" id="GO:0016020">
    <property type="term" value="C:membrane"/>
    <property type="evidence" value="ECO:0007669"/>
    <property type="project" value="UniProtKB-SubCell"/>
</dbReference>
<dbReference type="PANTHER" id="PTHR30093:SF44">
    <property type="entry name" value="TYPE II SECRETION SYSTEM CORE PROTEIN G"/>
    <property type="match status" value="1"/>
</dbReference>
<sequence length="274" mass="29664">METKSFTLIELLVVVAIIGILSSLLLPSLGKAREKARIAVCTSNQKQITISTALFMDDNEGYFPASNSNGSTSWDDHLGQYDGRGLDEAMMAGAFGKWGAMQTELPGGKEHGAIYRCPLDDREDPVFIMRTYGQSSLIYGGPINPAFQLGAHRGIAGFWVRGAGDIPSASMKASDLNSSNDVIAYAENFAPLDSQPVVGVDNLVRLRLGNSWEWGGINPEIFQLNDPSHSDMKFNFAMADGHVEKMNYIQSMVRTDGGVGTTADTSGTKWDSAR</sequence>
<dbReference type="SUPFAM" id="SSF54523">
    <property type="entry name" value="Pili subunits"/>
    <property type="match status" value="1"/>
</dbReference>
<dbReference type="EMBL" id="ABCK01000002">
    <property type="protein sequence ID" value="EDM29245.1"/>
    <property type="molecule type" value="Genomic_DNA"/>
</dbReference>
<evidence type="ECO:0000256" key="2">
    <source>
        <dbReference type="ARBA" id="ARBA00022481"/>
    </source>
</evidence>
<protein>
    <submittedName>
        <fullName evidence="7">Uncharacterized protein</fullName>
    </submittedName>
</protein>
<dbReference type="PANTHER" id="PTHR30093">
    <property type="entry name" value="GENERAL SECRETION PATHWAY PROTEIN G"/>
    <property type="match status" value="1"/>
</dbReference>
<feature type="transmembrane region" description="Helical" evidence="6">
    <location>
        <begin position="6"/>
        <end position="27"/>
    </location>
</feature>
<dbReference type="Proteomes" id="UP000004947">
    <property type="component" value="Unassembled WGS sequence"/>
</dbReference>
<evidence type="ECO:0000313" key="8">
    <source>
        <dbReference type="Proteomes" id="UP000004947"/>
    </source>
</evidence>
<keyword evidence="3 6" id="KW-0812">Transmembrane</keyword>